<protein>
    <submittedName>
        <fullName evidence="1">Uncharacterized protein</fullName>
    </submittedName>
</protein>
<dbReference type="Proteomes" id="UP000185744">
    <property type="component" value="Unassembled WGS sequence"/>
</dbReference>
<dbReference type="EMBL" id="MSDW01000001">
    <property type="protein sequence ID" value="OKY78067.1"/>
    <property type="molecule type" value="Genomic_DNA"/>
</dbReference>
<evidence type="ECO:0000313" key="1">
    <source>
        <dbReference type="EMBL" id="OKY78067.1"/>
    </source>
</evidence>
<comment type="caution">
    <text evidence="1">The sequence shown here is derived from an EMBL/GenBank/DDBJ whole genome shotgun (WGS) entry which is preliminary data.</text>
</comment>
<proteinExistence type="predicted"/>
<name>A0A1Q6DUQ6_METT1</name>
<accession>A0A1Q6DUQ6</accession>
<keyword evidence="2" id="KW-1185">Reference proteome</keyword>
<reference evidence="1" key="1">
    <citation type="submission" date="2016-12" db="EMBL/GenBank/DDBJ databases">
        <title>Discovery of methanogenic haloarchaea.</title>
        <authorList>
            <person name="Sorokin D.Y."/>
            <person name="Makarova K.S."/>
            <person name="Abbas B."/>
            <person name="Ferrer M."/>
            <person name="Golyshin P.N."/>
        </authorList>
    </citation>
    <scope>NUCLEOTIDE SEQUENCE [LARGE SCALE GENOMIC DNA]</scope>
    <source>
        <strain evidence="1">HMET1</strain>
    </source>
</reference>
<dbReference type="InParanoid" id="A0A1Q6DUQ6"/>
<organism evidence="1 2">
    <name type="scientific">Methanohalarchaeum thermophilum</name>
    <dbReference type="NCBI Taxonomy" id="1903181"/>
    <lineage>
        <taxon>Archaea</taxon>
        <taxon>Methanobacteriati</taxon>
        <taxon>Methanobacteriota</taxon>
        <taxon>Methanonatronarchaeia</taxon>
        <taxon>Methanonatronarchaeales</taxon>
        <taxon>Methanonatronarchaeaceae</taxon>
        <taxon>Candidatus Methanohalarchaeum</taxon>
    </lineage>
</organism>
<dbReference type="AlphaFoldDB" id="A0A1Q6DUQ6"/>
<gene>
    <name evidence="1" type="ORF">BTN85_0552</name>
</gene>
<sequence>MEFESETQVIEEAIKIFLEKEFERSFSLSGKNVKLTKAKTDQERYYTCKGGRDG</sequence>
<evidence type="ECO:0000313" key="2">
    <source>
        <dbReference type="Proteomes" id="UP000185744"/>
    </source>
</evidence>